<dbReference type="EMBL" id="CP003342">
    <property type="protein sequence ID" value="AFC72274.1"/>
    <property type="molecule type" value="Genomic_DNA"/>
</dbReference>
<feature type="repeat" description="ANK" evidence="3">
    <location>
        <begin position="156"/>
        <end position="188"/>
    </location>
</feature>
<keyword evidence="2 3" id="KW-0040">ANK repeat</keyword>
<protein>
    <recommendedName>
        <fullName evidence="6">Ankyrin repeat family protein</fullName>
    </recommendedName>
</protein>
<dbReference type="SUPFAM" id="SSF48403">
    <property type="entry name" value="Ankyrin repeat"/>
    <property type="match status" value="1"/>
</dbReference>
<dbReference type="Gene3D" id="1.25.40.20">
    <property type="entry name" value="Ankyrin repeat-containing domain"/>
    <property type="match status" value="2"/>
</dbReference>
<dbReference type="Pfam" id="PF12796">
    <property type="entry name" value="Ank_2"/>
    <property type="match status" value="1"/>
</dbReference>
<feature type="repeat" description="ANK" evidence="3">
    <location>
        <begin position="1"/>
        <end position="26"/>
    </location>
</feature>
<evidence type="ECO:0000256" key="2">
    <source>
        <dbReference type="ARBA" id="ARBA00023043"/>
    </source>
</evidence>
<keyword evidence="5" id="KW-1185">Reference proteome</keyword>
<keyword evidence="1" id="KW-0677">Repeat</keyword>
<dbReference type="PANTHER" id="PTHR24171">
    <property type="entry name" value="ANKYRIN REPEAT DOMAIN-CONTAINING PROTEIN 39-RELATED"/>
    <property type="match status" value="1"/>
</dbReference>
<name>A0AAI8A9H8_RICR3</name>
<dbReference type="AlphaFoldDB" id="A0AAI8A9H8"/>
<accession>A0AAI8A9H8</accession>
<organism evidence="4 5">
    <name type="scientific">Rickettsia rhipicephali (strain 3-7-female6-CWPP)</name>
    <dbReference type="NCBI Taxonomy" id="1105113"/>
    <lineage>
        <taxon>Bacteria</taxon>
        <taxon>Pseudomonadati</taxon>
        <taxon>Pseudomonadota</taxon>
        <taxon>Alphaproteobacteria</taxon>
        <taxon>Rickettsiales</taxon>
        <taxon>Rickettsiaceae</taxon>
        <taxon>Rickettsieae</taxon>
        <taxon>Rickettsia</taxon>
        <taxon>spotted fever group</taxon>
    </lineage>
</organism>
<dbReference type="InterPro" id="IPR002110">
    <property type="entry name" value="Ankyrin_rpt"/>
</dbReference>
<gene>
    <name evidence="4" type="ordered locus">MCC_03400</name>
</gene>
<evidence type="ECO:0008006" key="6">
    <source>
        <dbReference type="Google" id="ProtNLM"/>
    </source>
</evidence>
<dbReference type="SMART" id="SM00248">
    <property type="entry name" value="ANK"/>
    <property type="match status" value="2"/>
</dbReference>
<dbReference type="PROSITE" id="PS50297">
    <property type="entry name" value="ANK_REP_REGION"/>
    <property type="match status" value="1"/>
</dbReference>
<dbReference type="PROSITE" id="PS50088">
    <property type="entry name" value="ANK_REPEAT"/>
    <property type="match status" value="2"/>
</dbReference>
<reference evidence="5" key="1">
    <citation type="submission" date="2012-02" db="EMBL/GenBank/DDBJ databases">
        <title>Complete genome sequence of Rickettsia rhipicephali strain 3-7-female6-CWPP.</title>
        <authorList>
            <person name="Johnson S.L."/>
            <person name="Munk A.C."/>
            <person name="Han S."/>
            <person name="Bruce D.C."/>
            <person name="Dasch G.A."/>
        </authorList>
    </citation>
    <scope>NUCLEOTIDE SEQUENCE [LARGE SCALE GENOMIC DNA]</scope>
    <source>
        <strain evidence="5">3-7-female6-CWPP</strain>
    </source>
</reference>
<evidence type="ECO:0000256" key="3">
    <source>
        <dbReference type="PROSITE-ProRule" id="PRU00023"/>
    </source>
</evidence>
<evidence type="ECO:0000313" key="4">
    <source>
        <dbReference type="EMBL" id="AFC72274.1"/>
    </source>
</evidence>
<dbReference type="Proteomes" id="UP000008006">
    <property type="component" value="Chromosome"/>
</dbReference>
<sequence length="232" mass="25455">MLARIGNVNNVRLLLSQGADVNGLDAKGKKPIDYASKPEIKEILTDSANARSALPEFKAEQKLAEMKKNIKNEDDKNKIINGLIMNPEFYSDIDDVTREKLIEKLFNYNINDNNPVIAPVAAPAPVTTTTSTEIAGKNNVRAPDPEIYDTLIEAEDNCTPLSIAASAGKANIVQELIEQGHDVNAKDEKGNTALFYASTKEIAKILLDKGASFEVEHEYLYSPIHICGNNRT</sequence>
<dbReference type="InterPro" id="IPR036770">
    <property type="entry name" value="Ankyrin_rpt-contain_sf"/>
</dbReference>
<proteinExistence type="predicted"/>
<evidence type="ECO:0000313" key="5">
    <source>
        <dbReference type="Proteomes" id="UP000008006"/>
    </source>
</evidence>
<dbReference type="KEGG" id="rre:MCC_03400"/>
<evidence type="ECO:0000256" key="1">
    <source>
        <dbReference type="ARBA" id="ARBA00022737"/>
    </source>
</evidence>